<feature type="compositionally biased region" description="Gly residues" evidence="1">
    <location>
        <begin position="101"/>
        <end position="116"/>
    </location>
</feature>
<evidence type="ECO:0000259" key="2">
    <source>
        <dbReference type="PROSITE" id="PS50914"/>
    </source>
</evidence>
<proteinExistence type="predicted"/>
<dbReference type="RefSeq" id="WP_280941957.1">
    <property type="nucleotide sequence ID" value="NZ_JARYGX010000013.1"/>
</dbReference>
<dbReference type="SMART" id="SM00749">
    <property type="entry name" value="BON"/>
    <property type="match status" value="1"/>
</dbReference>
<dbReference type="PANTHER" id="PTHR34606">
    <property type="entry name" value="BON DOMAIN-CONTAINING PROTEIN"/>
    <property type="match status" value="1"/>
</dbReference>
<sequence>MADRDPRERARRRESSWLEDSGAEARGDDYTRELADRYGHGEGGYDRGAYRQGGHGEATRDHGGLDADAPRGVRGKRVADSSDRGAPRGRAGRDRGDGARWAGGGHDGATRFGGGADQDMRSGGQYQGESGHGARPAQAGDFAGGGYLGRGTGSRPQHAARSGGAFGDNPRGWYGPDGGDGDGGRGGTSAQPATGFRGRGPKNYRRPDQRIVEDLCERLTDDDDIDASDIEVQVDQGVVTLAGTVGERWMKHRAEDLAGRCSGVRDVDNRIRVLRGDHR</sequence>
<evidence type="ECO:0000313" key="4">
    <source>
        <dbReference type="Proteomes" id="UP001160550"/>
    </source>
</evidence>
<dbReference type="Proteomes" id="UP001160550">
    <property type="component" value="Unassembled WGS sequence"/>
</dbReference>
<dbReference type="PROSITE" id="PS50914">
    <property type="entry name" value="BON"/>
    <property type="match status" value="1"/>
</dbReference>
<accession>A0ABT6MQM5</accession>
<evidence type="ECO:0000313" key="3">
    <source>
        <dbReference type="EMBL" id="MDH7452763.1"/>
    </source>
</evidence>
<dbReference type="InterPro" id="IPR007055">
    <property type="entry name" value="BON_dom"/>
</dbReference>
<comment type="caution">
    <text evidence="3">The sequence shown here is derived from an EMBL/GenBank/DDBJ whole genome shotgun (WGS) entry which is preliminary data.</text>
</comment>
<feature type="compositionally biased region" description="Basic and acidic residues" evidence="1">
    <location>
        <begin position="57"/>
        <end position="98"/>
    </location>
</feature>
<feature type="region of interest" description="Disordered" evidence="1">
    <location>
        <begin position="1"/>
        <end position="207"/>
    </location>
</feature>
<feature type="compositionally biased region" description="Gly residues" evidence="1">
    <location>
        <begin position="142"/>
        <end position="152"/>
    </location>
</feature>
<dbReference type="InterPro" id="IPR014004">
    <property type="entry name" value="Transpt-assoc_nodulatn_dom_bac"/>
</dbReference>
<reference evidence="3" key="1">
    <citation type="journal article" date="2007" name="Int. J. Syst. Evol. Microbiol.">
        <title>Luteimonas composti sp. nov., a moderately thermophilic bacterium isolated from food waste.</title>
        <authorList>
            <person name="Young C.C."/>
            <person name="Kampfer P."/>
            <person name="Chen W.M."/>
            <person name="Yen W.S."/>
            <person name="Arun A.B."/>
            <person name="Lai W.A."/>
            <person name="Shen F.T."/>
            <person name="Rekha P.D."/>
            <person name="Lin K.Y."/>
            <person name="Chou J.H."/>
        </authorList>
    </citation>
    <scope>NUCLEOTIDE SEQUENCE</scope>
    <source>
        <strain evidence="3">CC-YY355</strain>
    </source>
</reference>
<organism evidence="3 4">
    <name type="scientific">Luteimonas composti</name>
    <dbReference type="NCBI Taxonomy" id="398257"/>
    <lineage>
        <taxon>Bacteria</taxon>
        <taxon>Pseudomonadati</taxon>
        <taxon>Pseudomonadota</taxon>
        <taxon>Gammaproteobacteria</taxon>
        <taxon>Lysobacterales</taxon>
        <taxon>Lysobacteraceae</taxon>
        <taxon>Luteimonas</taxon>
    </lineage>
</organism>
<gene>
    <name evidence="3" type="ORF">QF205_06665</name>
</gene>
<protein>
    <submittedName>
        <fullName evidence="3">BON domain-containing protein</fullName>
    </submittedName>
</protein>
<name>A0ABT6MQM5_9GAMM</name>
<reference evidence="3" key="2">
    <citation type="submission" date="2023-04" db="EMBL/GenBank/DDBJ databases">
        <authorList>
            <person name="Sun J.-Q."/>
        </authorList>
    </citation>
    <scope>NUCLEOTIDE SEQUENCE</scope>
    <source>
        <strain evidence="3">CC-YY355</strain>
    </source>
</reference>
<evidence type="ECO:0000256" key="1">
    <source>
        <dbReference type="SAM" id="MobiDB-lite"/>
    </source>
</evidence>
<feature type="compositionally biased region" description="Basic and acidic residues" evidence="1">
    <location>
        <begin position="23"/>
        <end position="49"/>
    </location>
</feature>
<dbReference type="EMBL" id="JARYGX010000013">
    <property type="protein sequence ID" value="MDH7452763.1"/>
    <property type="molecule type" value="Genomic_DNA"/>
</dbReference>
<feature type="domain" description="BON" evidence="2">
    <location>
        <begin position="207"/>
        <end position="275"/>
    </location>
</feature>
<feature type="compositionally biased region" description="Basic and acidic residues" evidence="1">
    <location>
        <begin position="1"/>
        <end position="16"/>
    </location>
</feature>
<dbReference type="PANTHER" id="PTHR34606:SF15">
    <property type="entry name" value="BON DOMAIN-CONTAINING PROTEIN"/>
    <property type="match status" value="1"/>
</dbReference>
<dbReference type="Gene3D" id="3.30.1340.30">
    <property type="match status" value="1"/>
</dbReference>
<keyword evidence="4" id="KW-1185">Reference proteome</keyword>
<dbReference type="InterPro" id="IPR051686">
    <property type="entry name" value="Lipoprotein_DolP"/>
</dbReference>
<dbReference type="Pfam" id="PF04972">
    <property type="entry name" value="BON"/>
    <property type="match status" value="1"/>
</dbReference>